<proteinExistence type="predicted"/>
<keyword evidence="3" id="KW-1185">Reference proteome</keyword>
<feature type="compositionally biased region" description="Polar residues" evidence="1">
    <location>
        <begin position="229"/>
        <end position="239"/>
    </location>
</feature>
<feature type="compositionally biased region" description="Low complexity" evidence="1">
    <location>
        <begin position="105"/>
        <end position="121"/>
    </location>
</feature>
<feature type="region of interest" description="Disordered" evidence="1">
    <location>
        <begin position="209"/>
        <end position="239"/>
    </location>
</feature>
<dbReference type="InParanoid" id="A0A0H2RS59"/>
<accession>A0A0H2RS59</accession>
<dbReference type="Proteomes" id="UP000053477">
    <property type="component" value="Unassembled WGS sequence"/>
</dbReference>
<protein>
    <submittedName>
        <fullName evidence="2">Uncharacterized protein</fullName>
    </submittedName>
</protein>
<reference evidence="2 3" key="1">
    <citation type="submission" date="2015-04" db="EMBL/GenBank/DDBJ databases">
        <title>Complete genome sequence of Schizopora paradoxa KUC8140, a cosmopolitan wood degrader in East Asia.</title>
        <authorList>
            <consortium name="DOE Joint Genome Institute"/>
            <person name="Min B."/>
            <person name="Park H."/>
            <person name="Jang Y."/>
            <person name="Kim J.-J."/>
            <person name="Kim K.H."/>
            <person name="Pangilinan J."/>
            <person name="Lipzen A."/>
            <person name="Riley R."/>
            <person name="Grigoriev I.V."/>
            <person name="Spatafora J.W."/>
            <person name="Choi I.-G."/>
        </authorList>
    </citation>
    <scope>NUCLEOTIDE SEQUENCE [LARGE SCALE GENOMIC DNA]</scope>
    <source>
        <strain evidence="2 3">KUC8140</strain>
    </source>
</reference>
<organism evidence="2 3">
    <name type="scientific">Schizopora paradoxa</name>
    <dbReference type="NCBI Taxonomy" id="27342"/>
    <lineage>
        <taxon>Eukaryota</taxon>
        <taxon>Fungi</taxon>
        <taxon>Dikarya</taxon>
        <taxon>Basidiomycota</taxon>
        <taxon>Agaricomycotina</taxon>
        <taxon>Agaricomycetes</taxon>
        <taxon>Hymenochaetales</taxon>
        <taxon>Schizoporaceae</taxon>
        <taxon>Schizopora</taxon>
    </lineage>
</organism>
<name>A0A0H2RS59_9AGAM</name>
<feature type="compositionally biased region" description="Low complexity" evidence="1">
    <location>
        <begin position="143"/>
        <end position="154"/>
    </location>
</feature>
<evidence type="ECO:0000313" key="2">
    <source>
        <dbReference type="EMBL" id="KLO14699.1"/>
    </source>
</evidence>
<gene>
    <name evidence="2" type="ORF">SCHPADRAFT_903107</name>
</gene>
<dbReference type="AlphaFoldDB" id="A0A0H2RS59"/>
<evidence type="ECO:0000256" key="1">
    <source>
        <dbReference type="SAM" id="MobiDB-lite"/>
    </source>
</evidence>
<feature type="compositionally biased region" description="Low complexity" evidence="1">
    <location>
        <begin position="209"/>
        <end position="219"/>
    </location>
</feature>
<dbReference type="EMBL" id="KQ085940">
    <property type="protein sequence ID" value="KLO14699.1"/>
    <property type="molecule type" value="Genomic_DNA"/>
</dbReference>
<sequence>MHCLVPLLSDAKKYETYSTHTYRRRPCGHILRVGERPVGPQGNPVGATGPNRLNSEALLDQFYIRRARNWTERLDKFRYYVRSTSSSSGAPGRLDKVRLNHLLASEGDSSGNESSGSGTNVNEDKASSVTANQAHTGRRPHLGSSGVPVSRSSGYDAGQGPSSSRRAQSDMASMSYPAEMGPPFDQGSFHGGPYPGYPANEIYLHDANQSSSQSNFPSSGHNPGHFDAGSSSGMTPTLSDFLTTSGTQVTSTHEYEPIMLVVFIGTPPYTINHARKIPYARVASLNADQLLTFIANDEE</sequence>
<evidence type="ECO:0000313" key="3">
    <source>
        <dbReference type="Proteomes" id="UP000053477"/>
    </source>
</evidence>
<feature type="region of interest" description="Disordered" evidence="1">
    <location>
        <begin position="105"/>
        <end position="192"/>
    </location>
</feature>
<feature type="compositionally biased region" description="Polar residues" evidence="1">
    <location>
        <begin position="160"/>
        <end position="172"/>
    </location>
</feature>